<dbReference type="EMBL" id="JAZDCT010000012">
    <property type="protein sequence ID" value="MEE1888200.1"/>
    <property type="molecule type" value="Genomic_DNA"/>
</dbReference>
<dbReference type="Gene3D" id="2.180.10.10">
    <property type="entry name" value="RHS repeat-associated core"/>
    <property type="match status" value="1"/>
</dbReference>
<evidence type="ECO:0000313" key="2">
    <source>
        <dbReference type="Proteomes" id="UP001354227"/>
    </source>
</evidence>
<dbReference type="RefSeq" id="WP_330103744.1">
    <property type="nucleotide sequence ID" value="NZ_JAZDCT010000012.1"/>
</dbReference>
<organism evidence="1 2">
    <name type="scientific">Pseudomonas carassii</name>
    <dbReference type="NCBI Taxonomy" id="3115855"/>
    <lineage>
        <taxon>Bacteria</taxon>
        <taxon>Pseudomonadati</taxon>
        <taxon>Pseudomonadota</taxon>
        <taxon>Gammaproteobacteria</taxon>
        <taxon>Pseudomonadales</taxon>
        <taxon>Pseudomonadaceae</taxon>
        <taxon>Pseudomonas</taxon>
    </lineage>
</organism>
<accession>A0ABU7HA63</accession>
<protein>
    <submittedName>
        <fullName evidence="1">RHS repeat-associated core domain-containing protein</fullName>
    </submittedName>
</protein>
<comment type="caution">
    <text evidence="1">The sequence shown here is derived from an EMBL/GenBank/DDBJ whole genome shotgun (WGS) entry which is preliminary data.</text>
</comment>
<evidence type="ECO:0000313" key="1">
    <source>
        <dbReference type="EMBL" id="MEE1888200.1"/>
    </source>
</evidence>
<name>A0ABU7HA63_9PSED</name>
<dbReference type="SUPFAM" id="SSF56399">
    <property type="entry name" value="ADP-ribosylation"/>
    <property type="match status" value="1"/>
</dbReference>
<proteinExistence type="predicted"/>
<dbReference type="Proteomes" id="UP001354227">
    <property type="component" value="Unassembled WGS sequence"/>
</dbReference>
<sequence length="291" mass="32301">MNNQAGVNVLLASDQQNSVLFEANKAHSSQNLPYSCYGLLPALGNTLGFNGERLEPLTDNYLLGNGLRAFNPVLMRFNSPDNMSPFAAGGVNSYAYCLGDPINRRDPSGNISESLRRFFKKSPTQRNLPASVKIETSDTYTTSTYTRTYTTDKFPMNIVNSPKNIPEGWQLIGLHGTKTIEDVNSLESGLDISHSGGGLAGRGTYITQYAELANNFTGHDGSGYIVGVYVKDFSRWIEGVHFTRLHSQVMVIHERAYYAVKMSRDIKFPMVFDTTYAENPSDEPYGGRSWF</sequence>
<gene>
    <name evidence="1" type="ORF">V0R62_11075</name>
</gene>
<dbReference type="InterPro" id="IPR022385">
    <property type="entry name" value="Rhs_assc_core"/>
</dbReference>
<reference evidence="1" key="1">
    <citation type="submission" date="2024-01" db="EMBL/GenBank/DDBJ databases">
        <title>Unpublished Manusciprt.</title>
        <authorList>
            <person name="Duman M."/>
            <person name="Valdes E.G."/>
            <person name="Ajmi N."/>
            <person name="Altun S."/>
            <person name="Saticioglu I.B."/>
        </authorList>
    </citation>
    <scope>NUCLEOTIDE SEQUENCE</scope>
    <source>
        <strain evidence="1">137P</strain>
    </source>
</reference>
<dbReference type="NCBIfam" id="TIGR03696">
    <property type="entry name" value="Rhs_assc_core"/>
    <property type="match status" value="1"/>
</dbReference>
<keyword evidence="2" id="KW-1185">Reference proteome</keyword>
<dbReference type="Gene3D" id="3.90.228.10">
    <property type="match status" value="1"/>
</dbReference>